<evidence type="ECO:0000256" key="5">
    <source>
        <dbReference type="ARBA" id="ARBA00022989"/>
    </source>
</evidence>
<dbReference type="GO" id="GO:0016020">
    <property type="term" value="C:membrane"/>
    <property type="evidence" value="ECO:0007669"/>
    <property type="project" value="UniProtKB-SubCell"/>
</dbReference>
<dbReference type="Pfam" id="PF04103">
    <property type="entry name" value="CD20"/>
    <property type="match status" value="1"/>
</dbReference>
<dbReference type="InterPro" id="IPR007237">
    <property type="entry name" value="CD20-like"/>
</dbReference>
<evidence type="ECO:0000256" key="7">
    <source>
        <dbReference type="SAM" id="Phobius"/>
    </source>
</evidence>
<comment type="similarity">
    <text evidence="2">Belongs to the TMEM176 family.</text>
</comment>
<dbReference type="FunCoup" id="A0A7N4P9P0">
    <property type="interactions" value="1"/>
</dbReference>
<feature type="transmembrane region" description="Helical" evidence="7">
    <location>
        <begin position="97"/>
        <end position="119"/>
    </location>
</feature>
<feature type="transmembrane region" description="Helical" evidence="7">
    <location>
        <begin position="69"/>
        <end position="91"/>
    </location>
</feature>
<evidence type="ECO:0000313" key="8">
    <source>
        <dbReference type="Ensembl" id="ENSSHAP00000034399.1"/>
    </source>
</evidence>
<proteinExistence type="inferred from homology"/>
<keyword evidence="3" id="KW-0597">Phosphoprotein</keyword>
<dbReference type="AlphaFoldDB" id="A0A7N4P9P0"/>
<name>A0A7N4P9P0_SARHA</name>
<protein>
    <submittedName>
        <fullName evidence="8">Transmembrane protein 176A</fullName>
    </submittedName>
</protein>
<dbReference type="PANTHER" id="PTHR15756">
    <property type="entry name" value="LR8/HCA112"/>
    <property type="match status" value="1"/>
</dbReference>
<dbReference type="GeneTree" id="ENSGT00530000064074"/>
<dbReference type="Ensembl" id="ENSSHAT00000045003.1">
    <property type="protein sequence ID" value="ENSSHAP00000034399.1"/>
    <property type="gene ID" value="ENSSHAG00000007073.2"/>
</dbReference>
<sequence length="268" mass="29814">MIPNEMNINGIKINGLEAAGTSQPLHINIHIHQESVLPELLKTGKNLLQIFVNSAGTLGSSIKKSRLQLAIWTAQIILGVMSGALGVFFYMGPFFELQYSGAAFWTGAVAISTGVVAIIQEKRRGTWWVFLKILFTLATICTSIAAIVICVTDMGYSFYYTYDLCDKNRGWSSQSFITPDPQEAWRISQCKNYMNMFQNLSKGIKIMTLLVWITLLVMTLSPIVFTLLHSCCCRQKNLPPEEDVNEKKPLEGDLSFASPTNLVEACEA</sequence>
<reference evidence="8" key="2">
    <citation type="submission" date="2025-08" db="UniProtKB">
        <authorList>
            <consortium name="Ensembl"/>
        </authorList>
    </citation>
    <scope>IDENTIFICATION</scope>
</reference>
<keyword evidence="4 7" id="KW-0812">Transmembrane</keyword>
<dbReference type="OrthoDB" id="8951938at2759"/>
<evidence type="ECO:0000256" key="6">
    <source>
        <dbReference type="ARBA" id="ARBA00023136"/>
    </source>
</evidence>
<keyword evidence="9" id="KW-1185">Reference proteome</keyword>
<keyword evidence="5 7" id="KW-1133">Transmembrane helix</keyword>
<dbReference type="InParanoid" id="A0A7N4P9P0"/>
<evidence type="ECO:0000256" key="4">
    <source>
        <dbReference type="ARBA" id="ARBA00022692"/>
    </source>
</evidence>
<evidence type="ECO:0000256" key="3">
    <source>
        <dbReference type="ARBA" id="ARBA00022553"/>
    </source>
</evidence>
<dbReference type="GeneID" id="100915104"/>
<comment type="subcellular location">
    <subcellularLocation>
        <location evidence="1">Membrane</location>
        <topology evidence="1">Multi-pass membrane protein</topology>
    </subcellularLocation>
</comment>
<feature type="transmembrane region" description="Helical" evidence="7">
    <location>
        <begin position="206"/>
        <end position="228"/>
    </location>
</feature>
<organism evidence="8 9">
    <name type="scientific">Sarcophilus harrisii</name>
    <name type="common">Tasmanian devil</name>
    <name type="synonym">Sarcophilus laniarius</name>
    <dbReference type="NCBI Taxonomy" id="9305"/>
    <lineage>
        <taxon>Eukaryota</taxon>
        <taxon>Metazoa</taxon>
        <taxon>Chordata</taxon>
        <taxon>Craniata</taxon>
        <taxon>Vertebrata</taxon>
        <taxon>Euteleostomi</taxon>
        <taxon>Mammalia</taxon>
        <taxon>Metatheria</taxon>
        <taxon>Dasyuromorphia</taxon>
        <taxon>Dasyuridae</taxon>
        <taxon>Sarcophilus</taxon>
    </lineage>
</organism>
<dbReference type="CTD" id="55365"/>
<accession>A0A7N4P9P0</accession>
<gene>
    <name evidence="8" type="primary">TMEM176A</name>
</gene>
<dbReference type="Proteomes" id="UP000007648">
    <property type="component" value="Unassembled WGS sequence"/>
</dbReference>
<reference evidence="8 9" key="1">
    <citation type="journal article" date="2011" name="Proc. Natl. Acad. Sci. U.S.A.">
        <title>Genetic diversity and population structure of the endangered marsupial Sarcophilus harrisii (Tasmanian devil).</title>
        <authorList>
            <person name="Miller W."/>
            <person name="Hayes V.M."/>
            <person name="Ratan A."/>
            <person name="Petersen D.C."/>
            <person name="Wittekindt N.E."/>
            <person name="Miller J."/>
            <person name="Walenz B."/>
            <person name="Knight J."/>
            <person name="Qi J."/>
            <person name="Zhao F."/>
            <person name="Wang Q."/>
            <person name="Bedoya-Reina O.C."/>
            <person name="Katiyar N."/>
            <person name="Tomsho L.P."/>
            <person name="Kasson L.M."/>
            <person name="Hardie R.A."/>
            <person name="Woodbridge P."/>
            <person name="Tindall E.A."/>
            <person name="Bertelsen M.F."/>
            <person name="Dixon D."/>
            <person name="Pyecroft S."/>
            <person name="Helgen K.M."/>
            <person name="Lesk A.M."/>
            <person name="Pringle T.H."/>
            <person name="Patterson N."/>
            <person name="Zhang Y."/>
            <person name="Kreiss A."/>
            <person name="Woods G.M."/>
            <person name="Jones M.E."/>
            <person name="Schuster S.C."/>
        </authorList>
    </citation>
    <scope>NUCLEOTIDE SEQUENCE [LARGE SCALE GENOMIC DNA]</scope>
</reference>
<reference evidence="8" key="3">
    <citation type="submission" date="2025-09" db="UniProtKB">
        <authorList>
            <consortium name="Ensembl"/>
        </authorList>
    </citation>
    <scope>IDENTIFICATION</scope>
</reference>
<dbReference type="PANTHER" id="PTHR15756:SF6">
    <property type="entry name" value="TRANSMEMBRANE PROTEIN 176A"/>
    <property type="match status" value="1"/>
</dbReference>
<dbReference type="InterPro" id="IPR009281">
    <property type="entry name" value="TMEM176A/TMEM176B"/>
</dbReference>
<evidence type="ECO:0000256" key="2">
    <source>
        <dbReference type="ARBA" id="ARBA00006022"/>
    </source>
</evidence>
<evidence type="ECO:0000313" key="9">
    <source>
        <dbReference type="Proteomes" id="UP000007648"/>
    </source>
</evidence>
<evidence type="ECO:0000256" key="1">
    <source>
        <dbReference type="ARBA" id="ARBA00004141"/>
    </source>
</evidence>
<keyword evidence="6 7" id="KW-0472">Membrane</keyword>
<dbReference type="KEGG" id="shr:100915104"/>
<feature type="transmembrane region" description="Helical" evidence="7">
    <location>
        <begin position="126"/>
        <end position="149"/>
    </location>
</feature>
<dbReference type="RefSeq" id="XP_003771813.2">
    <property type="nucleotide sequence ID" value="XM_003771765.4"/>
</dbReference>